<dbReference type="Proteomes" id="UP000008064">
    <property type="component" value="Unassembled WGS sequence"/>
</dbReference>
<accession>F8NK02</accession>
<dbReference type="KEGG" id="sla:SERLADRAFT_405903"/>
<dbReference type="AlphaFoldDB" id="F8NK02"/>
<sequence length="399" mass="46302">MLRVQGFLGKCNLSHYSNWTGLQINLNSSCLPLTQSVDQCNRSRTHNVPTVPQVSEDANRNSALNGNNKHTSLQVADNVNSSLSCDIVIDPTLLQGLGNNVIRYAIQNQCYLLIVSYSNQATNKYAICFPIYAPNFIPRARQVDDSEDTEAWIAQEKKAQQKRLHKEDTMDIYEVSIAKLPSKSEIQLHLSQQETRNRVAQGTTGVLLVGLKLEETQIQLQMYGKQIKQKGTTTKKLELEERCQHLISRVDAFDLKVEIYLEILRKYQELKPNHLKTSTQLMNPNATGLHNAALPWFWSMDLKGDTSQQTWMSEFYRVHWLRVKAMYNRWIEEDILARLEMKWTVQYFQHQAKRWKDFYNANEMEAKPSHVAYAERQIRMWNQFSEQAKDSFQRLGIVV</sequence>
<dbReference type="OrthoDB" id="3265433at2759"/>
<dbReference type="HOGENOM" id="CLU_691101_0_0_1"/>
<dbReference type="EMBL" id="GL945430">
    <property type="protein sequence ID" value="EGO28314.1"/>
    <property type="molecule type" value="Genomic_DNA"/>
</dbReference>
<name>F8NK02_SERL9</name>
<organism>
    <name type="scientific">Serpula lacrymans var. lacrymans (strain S7.9)</name>
    <name type="common">Dry rot fungus</name>
    <dbReference type="NCBI Taxonomy" id="578457"/>
    <lineage>
        <taxon>Eukaryota</taxon>
        <taxon>Fungi</taxon>
        <taxon>Dikarya</taxon>
        <taxon>Basidiomycota</taxon>
        <taxon>Agaricomycotina</taxon>
        <taxon>Agaricomycetes</taxon>
        <taxon>Agaricomycetidae</taxon>
        <taxon>Boletales</taxon>
        <taxon>Coniophorineae</taxon>
        <taxon>Serpulaceae</taxon>
        <taxon>Serpula</taxon>
    </lineage>
</organism>
<evidence type="ECO:0000313" key="1">
    <source>
        <dbReference type="EMBL" id="EGO28314.1"/>
    </source>
</evidence>
<dbReference type="GeneID" id="18812611"/>
<reference evidence="1" key="1">
    <citation type="submission" date="2011-04" db="EMBL/GenBank/DDBJ databases">
        <title>Evolution of plant cell wall degrading machinery underlies the functional diversity of forest fungi.</title>
        <authorList>
            <consortium name="US DOE Joint Genome Institute (JGI-PGF)"/>
            <person name="Eastwood D.C."/>
            <person name="Floudas D."/>
            <person name="Binder M."/>
            <person name="Majcherczyk A."/>
            <person name="Schneider P."/>
            <person name="Aerts A."/>
            <person name="Asiegbu F.O."/>
            <person name="Baker S.E."/>
            <person name="Barry K."/>
            <person name="Bendiksby M."/>
            <person name="Blumentritt M."/>
            <person name="Coutinho P.M."/>
            <person name="Cullen D."/>
            <person name="Cullen D."/>
            <person name="Gathman A."/>
            <person name="Goodell B."/>
            <person name="Henrissat B."/>
            <person name="Ihrmark K."/>
            <person name="Kauserud H."/>
            <person name="Kohler A."/>
            <person name="LaButti K."/>
            <person name="Lapidus A."/>
            <person name="Lavin J.L."/>
            <person name="Lee Y.-H."/>
            <person name="Lindquist E."/>
            <person name="Lilly W."/>
            <person name="Lucas S."/>
            <person name="Morin E."/>
            <person name="Murat C."/>
            <person name="Oguiza J.A."/>
            <person name="Park J."/>
            <person name="Pisabarro A.G."/>
            <person name="Riley R."/>
            <person name="Rosling A."/>
            <person name="Salamov A."/>
            <person name="Schmidt O."/>
            <person name="Schmutz J."/>
            <person name="Skrede I."/>
            <person name="Stenlid J."/>
            <person name="Wiebenga A."/>
            <person name="Xie X."/>
            <person name="Kues U."/>
            <person name="Hibbett D.S."/>
            <person name="Hoffmeister D."/>
            <person name="Hogberg N."/>
            <person name="Martin F."/>
            <person name="Grigoriev I.V."/>
            <person name="Watkinson S.C."/>
        </authorList>
    </citation>
    <scope>NUCLEOTIDE SEQUENCE</scope>
    <source>
        <strain evidence="1">S7.9</strain>
    </source>
</reference>
<protein>
    <submittedName>
        <fullName evidence="1">Uncharacterized protein</fullName>
    </submittedName>
</protein>
<gene>
    <name evidence="1" type="ORF">SERLADRAFT_405903</name>
</gene>
<proteinExistence type="predicted"/>
<dbReference type="RefSeq" id="XP_007314513.1">
    <property type="nucleotide sequence ID" value="XM_007314451.1"/>
</dbReference>